<feature type="chain" id="PRO_5025493846" description="AA1-like domain-containing protein" evidence="1">
    <location>
        <begin position="25"/>
        <end position="176"/>
    </location>
</feature>
<organism evidence="2 3">
    <name type="scientific">Ampelomyces quisqualis</name>
    <name type="common">Powdery mildew agent</name>
    <dbReference type="NCBI Taxonomy" id="50730"/>
    <lineage>
        <taxon>Eukaryota</taxon>
        <taxon>Fungi</taxon>
        <taxon>Dikarya</taxon>
        <taxon>Ascomycota</taxon>
        <taxon>Pezizomycotina</taxon>
        <taxon>Dothideomycetes</taxon>
        <taxon>Pleosporomycetidae</taxon>
        <taxon>Pleosporales</taxon>
        <taxon>Pleosporineae</taxon>
        <taxon>Phaeosphaeriaceae</taxon>
        <taxon>Ampelomyces</taxon>
    </lineage>
</organism>
<dbReference type="AlphaFoldDB" id="A0A6A5QTG9"/>
<accession>A0A6A5QTG9</accession>
<keyword evidence="3" id="KW-1185">Reference proteome</keyword>
<protein>
    <recommendedName>
        <fullName evidence="4">AA1-like domain-containing protein</fullName>
    </recommendedName>
</protein>
<evidence type="ECO:0008006" key="4">
    <source>
        <dbReference type="Google" id="ProtNLM"/>
    </source>
</evidence>
<proteinExistence type="predicted"/>
<feature type="signal peptide" evidence="1">
    <location>
        <begin position="1"/>
        <end position="24"/>
    </location>
</feature>
<reference evidence="2" key="1">
    <citation type="journal article" date="2020" name="Stud. Mycol.">
        <title>101 Dothideomycetes genomes: a test case for predicting lifestyles and emergence of pathogens.</title>
        <authorList>
            <person name="Haridas S."/>
            <person name="Albert R."/>
            <person name="Binder M."/>
            <person name="Bloem J."/>
            <person name="Labutti K."/>
            <person name="Salamov A."/>
            <person name="Andreopoulos B."/>
            <person name="Baker S."/>
            <person name="Barry K."/>
            <person name="Bills G."/>
            <person name="Bluhm B."/>
            <person name="Cannon C."/>
            <person name="Castanera R."/>
            <person name="Culley D."/>
            <person name="Daum C."/>
            <person name="Ezra D."/>
            <person name="Gonzalez J."/>
            <person name="Henrissat B."/>
            <person name="Kuo A."/>
            <person name="Liang C."/>
            <person name="Lipzen A."/>
            <person name="Lutzoni F."/>
            <person name="Magnuson J."/>
            <person name="Mondo S."/>
            <person name="Nolan M."/>
            <person name="Ohm R."/>
            <person name="Pangilinan J."/>
            <person name="Park H.-J."/>
            <person name="Ramirez L."/>
            <person name="Alfaro M."/>
            <person name="Sun H."/>
            <person name="Tritt A."/>
            <person name="Yoshinaga Y."/>
            <person name="Zwiers L.-H."/>
            <person name="Turgeon B."/>
            <person name="Goodwin S."/>
            <person name="Spatafora J."/>
            <person name="Crous P."/>
            <person name="Grigoriev I."/>
        </authorList>
    </citation>
    <scope>NUCLEOTIDE SEQUENCE</scope>
    <source>
        <strain evidence="2">HMLAC05119</strain>
    </source>
</reference>
<evidence type="ECO:0000313" key="2">
    <source>
        <dbReference type="EMBL" id="KAF1918753.1"/>
    </source>
</evidence>
<keyword evidence="1" id="KW-0732">Signal</keyword>
<evidence type="ECO:0000256" key="1">
    <source>
        <dbReference type="SAM" id="SignalP"/>
    </source>
</evidence>
<sequence length="176" mass="19853">MVTLCLTRVVTVALIAVLARPSHAIFNVYSTFVTGPSSHIPGHPPVTISDDRTTHPPLSKKSYKVGNPGCFYLEQFAPTILVKFSKDALDDRAIGPYCLHFYSDWCDVDDNKIEGDDMWQYQNVRISKKTIFNNIYYYPVDNTYNAAFRWTAGNCSNPSNIVDDKNGDQAFEESKL</sequence>
<name>A0A6A5QTG9_AMPQU</name>
<evidence type="ECO:0000313" key="3">
    <source>
        <dbReference type="Proteomes" id="UP000800096"/>
    </source>
</evidence>
<dbReference type="Proteomes" id="UP000800096">
    <property type="component" value="Unassembled WGS sequence"/>
</dbReference>
<dbReference type="EMBL" id="ML979133">
    <property type="protein sequence ID" value="KAF1918753.1"/>
    <property type="molecule type" value="Genomic_DNA"/>
</dbReference>
<gene>
    <name evidence="2" type="ORF">BDU57DRAFT_545556</name>
</gene>